<gene>
    <name evidence="3" type="ORF">S01H4_40708</name>
</gene>
<evidence type="ECO:0000259" key="2">
    <source>
        <dbReference type="Pfam" id="PF13240"/>
    </source>
</evidence>
<protein>
    <recommendedName>
        <fullName evidence="2">Zinc-ribbon domain-containing protein</fullName>
    </recommendedName>
</protein>
<dbReference type="EMBL" id="BART01022202">
    <property type="protein sequence ID" value="GAG93462.1"/>
    <property type="molecule type" value="Genomic_DNA"/>
</dbReference>
<reference evidence="3" key="1">
    <citation type="journal article" date="2014" name="Front. Microbiol.">
        <title>High frequency of phylogenetically diverse reductive dehalogenase-homologous genes in deep subseafloor sedimentary metagenomes.</title>
        <authorList>
            <person name="Kawai M."/>
            <person name="Futagami T."/>
            <person name="Toyoda A."/>
            <person name="Takaki Y."/>
            <person name="Nishi S."/>
            <person name="Hori S."/>
            <person name="Arai W."/>
            <person name="Tsubouchi T."/>
            <person name="Morono Y."/>
            <person name="Uchiyama I."/>
            <person name="Ito T."/>
            <person name="Fujiyama A."/>
            <person name="Inagaki F."/>
            <person name="Takami H."/>
        </authorList>
    </citation>
    <scope>NUCLEOTIDE SEQUENCE</scope>
    <source>
        <strain evidence="3">Expedition CK06-06</strain>
    </source>
</reference>
<feature type="transmembrane region" description="Helical" evidence="1">
    <location>
        <begin position="153"/>
        <end position="176"/>
    </location>
</feature>
<proteinExistence type="predicted"/>
<keyword evidence="1" id="KW-0812">Transmembrane</keyword>
<feature type="domain" description="Zinc-ribbon" evidence="2">
    <location>
        <begin position="3"/>
        <end position="25"/>
    </location>
</feature>
<name>X1CKF0_9ZZZZ</name>
<dbReference type="InterPro" id="IPR026870">
    <property type="entry name" value="Zinc_ribbon_dom"/>
</dbReference>
<evidence type="ECO:0000256" key="1">
    <source>
        <dbReference type="SAM" id="Phobius"/>
    </source>
</evidence>
<evidence type="ECO:0000313" key="3">
    <source>
        <dbReference type="EMBL" id="GAG93462.1"/>
    </source>
</evidence>
<dbReference type="Pfam" id="PF13240">
    <property type="entry name" value="Zn_Ribbon_1"/>
    <property type="match status" value="1"/>
</dbReference>
<dbReference type="AlphaFoldDB" id="X1CKF0"/>
<organism evidence="3">
    <name type="scientific">marine sediment metagenome</name>
    <dbReference type="NCBI Taxonomy" id="412755"/>
    <lineage>
        <taxon>unclassified sequences</taxon>
        <taxon>metagenomes</taxon>
        <taxon>ecological metagenomes</taxon>
    </lineage>
</organism>
<keyword evidence="1" id="KW-1133">Transmembrane helix</keyword>
<comment type="caution">
    <text evidence="3">The sequence shown here is derived from an EMBL/GenBank/DDBJ whole genome shotgun (WGS) entry which is preliminary data.</text>
</comment>
<feature type="transmembrane region" description="Helical" evidence="1">
    <location>
        <begin position="196"/>
        <end position="217"/>
    </location>
</feature>
<keyword evidence="1" id="KW-0472">Membrane</keyword>
<sequence length="222" mass="25179">MDYCIRCGAKLPEKAEFCNKCGKPLKSSNEPKKEIKDKKSIEEKIEETAEEIGKKAEQIGKRIEKKADDVGNHVNEWYDKTFKIAGPLIGAFIGLIVIRIIIYVIQVSGEDIFIATSLGEGLNEYLLIIFVSMLLSGYNTYFNRKYRYQYQWIYPLISAIGFIIGAWIASQIMIIISQSNNTPIIEAIGTFINTYIIGIFILALIIGYAVQFTYATYISQEK</sequence>
<feature type="transmembrane region" description="Helical" evidence="1">
    <location>
        <begin position="125"/>
        <end position="141"/>
    </location>
</feature>
<accession>X1CKF0</accession>
<feature type="transmembrane region" description="Helical" evidence="1">
    <location>
        <begin position="84"/>
        <end position="105"/>
    </location>
</feature>